<comment type="similarity">
    <text evidence="7">Belongs to the binding-protein-dependent transport system permease family.</text>
</comment>
<dbReference type="OrthoDB" id="42677at2"/>
<name>A0A1M6TIQ6_9FIRM</name>
<dbReference type="PROSITE" id="PS50928">
    <property type="entry name" value="ABC_TM1"/>
    <property type="match status" value="1"/>
</dbReference>
<dbReference type="EMBL" id="FRAC01000013">
    <property type="protein sequence ID" value="SHK56875.1"/>
    <property type="molecule type" value="Genomic_DNA"/>
</dbReference>
<feature type="transmembrane region" description="Helical" evidence="7">
    <location>
        <begin position="186"/>
        <end position="211"/>
    </location>
</feature>
<dbReference type="InterPro" id="IPR035906">
    <property type="entry name" value="MetI-like_sf"/>
</dbReference>
<keyword evidence="6 7" id="KW-0472">Membrane</keyword>
<dbReference type="Proteomes" id="UP000184386">
    <property type="component" value="Unassembled WGS sequence"/>
</dbReference>
<feature type="transmembrane region" description="Helical" evidence="7">
    <location>
        <begin position="143"/>
        <end position="165"/>
    </location>
</feature>
<dbReference type="GO" id="GO:0005886">
    <property type="term" value="C:plasma membrane"/>
    <property type="evidence" value="ECO:0007669"/>
    <property type="project" value="UniProtKB-SubCell"/>
</dbReference>
<evidence type="ECO:0000256" key="5">
    <source>
        <dbReference type="ARBA" id="ARBA00022989"/>
    </source>
</evidence>
<evidence type="ECO:0000256" key="3">
    <source>
        <dbReference type="ARBA" id="ARBA00022475"/>
    </source>
</evidence>
<dbReference type="GO" id="GO:0055085">
    <property type="term" value="P:transmembrane transport"/>
    <property type="evidence" value="ECO:0007669"/>
    <property type="project" value="InterPro"/>
</dbReference>
<dbReference type="STRING" id="1121322.SAMN02745136_02822"/>
<gene>
    <name evidence="9" type="ORF">SAMN02745136_02822</name>
</gene>
<dbReference type="InterPro" id="IPR000515">
    <property type="entry name" value="MetI-like"/>
</dbReference>
<dbReference type="PANTHER" id="PTHR43744">
    <property type="entry name" value="ABC TRANSPORTER PERMEASE PROTEIN MG189-RELATED-RELATED"/>
    <property type="match status" value="1"/>
</dbReference>
<keyword evidence="10" id="KW-1185">Reference proteome</keyword>
<comment type="subcellular location">
    <subcellularLocation>
        <location evidence="1 7">Cell membrane</location>
        <topology evidence="1 7">Multi-pass membrane protein</topology>
    </subcellularLocation>
</comment>
<keyword evidence="5 7" id="KW-1133">Transmembrane helix</keyword>
<sequence length="280" mass="31576">MTIAMRIKKYLAWAVVNIPILALSLSCIYPVVWLLYSSLKTDQEFAVSPVALPKILHFGNYITAFARAKFSVFFFNSLLNSIASLLLVLVISFVMGYLLSRYRFPGRNLIYMILMAGIMIPVYALIVPIFIQFKNIGLLNNRFTLVPIYVAFELPTAIFLIDGYLKGISVDLEEAATIDGAGMPRVMFSIMLPVCRPIMMTVVILTFMHVWNEFPFAQVMINKEALKTIPIGLTYFTSQYMTQYTLLLAALAMATIPVLTIYLFFYNKIMEGMMAGAIKG</sequence>
<dbReference type="PANTHER" id="PTHR43744:SF12">
    <property type="entry name" value="ABC TRANSPORTER PERMEASE PROTEIN MG189-RELATED"/>
    <property type="match status" value="1"/>
</dbReference>
<protein>
    <submittedName>
        <fullName evidence="9">Raffinose/stachyose/melibiose transport system permease protein</fullName>
    </submittedName>
</protein>
<keyword evidence="3" id="KW-1003">Cell membrane</keyword>
<dbReference type="SUPFAM" id="SSF161098">
    <property type="entry name" value="MetI-like"/>
    <property type="match status" value="1"/>
</dbReference>
<dbReference type="CDD" id="cd06261">
    <property type="entry name" value="TM_PBP2"/>
    <property type="match status" value="1"/>
</dbReference>
<reference evidence="9 10" key="1">
    <citation type="submission" date="2016-11" db="EMBL/GenBank/DDBJ databases">
        <authorList>
            <person name="Jaros S."/>
            <person name="Januszkiewicz K."/>
            <person name="Wedrychowicz H."/>
        </authorList>
    </citation>
    <scope>NUCLEOTIDE SEQUENCE [LARGE SCALE GENOMIC DNA]</scope>
    <source>
        <strain evidence="9 10">DSM 15929</strain>
    </source>
</reference>
<keyword evidence="2 7" id="KW-0813">Transport</keyword>
<dbReference type="Pfam" id="PF00528">
    <property type="entry name" value="BPD_transp_1"/>
    <property type="match status" value="1"/>
</dbReference>
<dbReference type="PROSITE" id="PS51257">
    <property type="entry name" value="PROKAR_LIPOPROTEIN"/>
    <property type="match status" value="1"/>
</dbReference>
<keyword evidence="4 7" id="KW-0812">Transmembrane</keyword>
<evidence type="ECO:0000256" key="7">
    <source>
        <dbReference type="RuleBase" id="RU363032"/>
    </source>
</evidence>
<feature type="domain" description="ABC transmembrane type-1" evidence="8">
    <location>
        <begin position="74"/>
        <end position="265"/>
    </location>
</feature>
<dbReference type="Gene3D" id="1.10.3720.10">
    <property type="entry name" value="MetI-like"/>
    <property type="match status" value="1"/>
</dbReference>
<organism evidence="9 10">
    <name type="scientific">Anaerocolumna jejuensis DSM 15929</name>
    <dbReference type="NCBI Taxonomy" id="1121322"/>
    <lineage>
        <taxon>Bacteria</taxon>
        <taxon>Bacillati</taxon>
        <taxon>Bacillota</taxon>
        <taxon>Clostridia</taxon>
        <taxon>Lachnospirales</taxon>
        <taxon>Lachnospiraceae</taxon>
        <taxon>Anaerocolumna</taxon>
    </lineage>
</organism>
<evidence type="ECO:0000313" key="9">
    <source>
        <dbReference type="EMBL" id="SHK56875.1"/>
    </source>
</evidence>
<feature type="transmembrane region" description="Helical" evidence="7">
    <location>
        <begin position="111"/>
        <end position="131"/>
    </location>
</feature>
<feature type="transmembrane region" description="Helical" evidence="7">
    <location>
        <begin position="12"/>
        <end position="36"/>
    </location>
</feature>
<evidence type="ECO:0000256" key="4">
    <source>
        <dbReference type="ARBA" id="ARBA00022692"/>
    </source>
</evidence>
<proteinExistence type="inferred from homology"/>
<accession>A0A1M6TIQ6</accession>
<evidence type="ECO:0000313" key="10">
    <source>
        <dbReference type="Proteomes" id="UP000184386"/>
    </source>
</evidence>
<evidence type="ECO:0000256" key="1">
    <source>
        <dbReference type="ARBA" id="ARBA00004651"/>
    </source>
</evidence>
<evidence type="ECO:0000256" key="6">
    <source>
        <dbReference type="ARBA" id="ARBA00023136"/>
    </source>
</evidence>
<evidence type="ECO:0000256" key="2">
    <source>
        <dbReference type="ARBA" id="ARBA00022448"/>
    </source>
</evidence>
<feature type="transmembrane region" description="Helical" evidence="7">
    <location>
        <begin position="244"/>
        <end position="265"/>
    </location>
</feature>
<dbReference type="RefSeq" id="WP_073276969.1">
    <property type="nucleotide sequence ID" value="NZ_FRAC01000013.1"/>
</dbReference>
<dbReference type="AlphaFoldDB" id="A0A1M6TIQ6"/>
<evidence type="ECO:0000259" key="8">
    <source>
        <dbReference type="PROSITE" id="PS50928"/>
    </source>
</evidence>
<feature type="transmembrane region" description="Helical" evidence="7">
    <location>
        <begin position="78"/>
        <end position="99"/>
    </location>
</feature>